<protein>
    <submittedName>
        <fullName evidence="2">Uncharacterized protein</fullName>
    </submittedName>
</protein>
<dbReference type="SUPFAM" id="SSF47857">
    <property type="entry name" value="Apolipophorin-III"/>
    <property type="match status" value="1"/>
</dbReference>
<dbReference type="EMBL" id="CAKAEH010001426">
    <property type="protein sequence ID" value="CAG9536136.1"/>
    <property type="molecule type" value="Genomic_DNA"/>
</dbReference>
<feature type="compositionally biased region" description="Basic and acidic residues" evidence="1">
    <location>
        <begin position="689"/>
        <end position="705"/>
    </location>
</feature>
<evidence type="ECO:0000313" key="3">
    <source>
        <dbReference type="Proteomes" id="UP000746747"/>
    </source>
</evidence>
<feature type="compositionally biased region" description="Basic and acidic residues" evidence="1">
    <location>
        <begin position="846"/>
        <end position="864"/>
    </location>
</feature>
<dbReference type="SUPFAM" id="SSF58113">
    <property type="entry name" value="Apolipoprotein A-I"/>
    <property type="match status" value="1"/>
</dbReference>
<organism evidence="2 3">
    <name type="scientific">Cercopithifilaria johnstoni</name>
    <dbReference type="NCBI Taxonomy" id="2874296"/>
    <lineage>
        <taxon>Eukaryota</taxon>
        <taxon>Metazoa</taxon>
        <taxon>Ecdysozoa</taxon>
        <taxon>Nematoda</taxon>
        <taxon>Chromadorea</taxon>
        <taxon>Rhabditida</taxon>
        <taxon>Spirurina</taxon>
        <taxon>Spiruromorpha</taxon>
        <taxon>Filarioidea</taxon>
        <taxon>Onchocercidae</taxon>
        <taxon>Cercopithifilaria</taxon>
    </lineage>
</organism>
<dbReference type="Gene3D" id="1.20.120.20">
    <property type="entry name" value="Apolipoprotein"/>
    <property type="match status" value="1"/>
</dbReference>
<comment type="caution">
    <text evidence="2">The sequence shown here is derived from an EMBL/GenBank/DDBJ whole genome shotgun (WGS) entry which is preliminary data.</text>
</comment>
<dbReference type="OrthoDB" id="5858880at2759"/>
<dbReference type="AlphaFoldDB" id="A0A8J2QAE5"/>
<feature type="compositionally biased region" description="Low complexity" evidence="1">
    <location>
        <begin position="720"/>
        <end position="730"/>
    </location>
</feature>
<feature type="compositionally biased region" description="Basic and acidic residues" evidence="1">
    <location>
        <begin position="797"/>
        <end position="823"/>
    </location>
</feature>
<gene>
    <name evidence="2" type="ORF">CJOHNSTONI_LOCUS6090</name>
</gene>
<accession>A0A8J2QAE5</accession>
<sequence length="878" mass="97246">MAEGNMFKNITDSAGLNAKNMQNVAEIGNDLIDKLSEKVEEGGEKINELRNEMSKIASDIITPTEKLGQKIENETSEILKEAKGKLDDTVNNVGGAVSGVINDLTTFSNKIQEKAPEYLGDIKDGMETIADDIHKTISEKVDGLEELKKGEMKNESNNEAVENVDGVVSGFKELCKGSVGDRLQEGMDKIYQCAENVNEAVSVEGVDKIKKFASDISEKGAMKIEEGADKINEVIKETFEPFQKLNEEVNKKITDVKEIGGEKLHSFKGEIDKKANEINAKVENIKNDVFYGSNDGDKKIAGMSDISVKADNGDVKRDKFSVENPIVTADNDGFRSAENIDHLQSNVFNNDTVKVEGNASELMQKLEHDKEMQAIKKIVPPGENIPEQVGTLSESGVYYDDYEVEKLEGTATRTLSDIVNDEVDEMDKLLDKAFNNGKKLNRPETTDDVINQEDNRQVKGMEKPDANVNIIGEGVQKGYSNTYQGIKKEEVDDNTAGLNDNNMASDDNKTKMQFTGDEERKLANTSPQFSSISHQTKLILNSVDEAKFRYPDMIKSLIIASEHIEKLLNEDSSEAASESCFVTKKSFTTDGRETHEMKSVSDPSQLGEQVASLTFTNEDVMDKAAYEMPDPPRNNITSSFQPLTSENISNFSTVPNVPENALQSTIINISDNDQNKTVIKILEVNQTQEKTEPEHQSSKIEKSVSHNDPFNRAPPPSPSPESSFSLRSPKNVPPPVPPKKKSIEMILSEEAKAMGQRSLRGIETLAHGIINPEIEKDELKSKYKTKENVETSATIEKQVEKANNENESKHEAIQKSESEKAHETPLNQKSEAQKTKSHPTLPATEVKPEAVSEKNKTDRMKSKSGDGQQQQSRRCTIL</sequence>
<evidence type="ECO:0000313" key="2">
    <source>
        <dbReference type="EMBL" id="CAG9536136.1"/>
    </source>
</evidence>
<evidence type="ECO:0000256" key="1">
    <source>
        <dbReference type="SAM" id="MobiDB-lite"/>
    </source>
</evidence>
<keyword evidence="3" id="KW-1185">Reference proteome</keyword>
<feature type="region of interest" description="Disordered" evidence="1">
    <location>
        <begin position="782"/>
        <end position="878"/>
    </location>
</feature>
<name>A0A8J2QAE5_9BILA</name>
<reference evidence="2" key="1">
    <citation type="submission" date="2021-09" db="EMBL/GenBank/DDBJ databases">
        <authorList>
            <consortium name="Pathogen Informatics"/>
        </authorList>
    </citation>
    <scope>NUCLEOTIDE SEQUENCE</scope>
</reference>
<dbReference type="Proteomes" id="UP000746747">
    <property type="component" value="Unassembled WGS sequence"/>
</dbReference>
<proteinExistence type="predicted"/>
<feature type="region of interest" description="Disordered" evidence="1">
    <location>
        <begin position="684"/>
        <end position="740"/>
    </location>
</feature>